<protein>
    <submittedName>
        <fullName evidence="1">Uncharacterized protein</fullName>
    </submittedName>
</protein>
<comment type="caution">
    <text evidence="1">The sequence shown here is derived from an EMBL/GenBank/DDBJ whole genome shotgun (WGS) entry which is preliminary data.</text>
</comment>
<accession>A0A846WX37</accession>
<dbReference type="EMBL" id="JAAXOQ010000001">
    <property type="protein sequence ID" value="NKY16835.1"/>
    <property type="molecule type" value="Genomic_DNA"/>
</dbReference>
<organism evidence="1 2">
    <name type="scientific">Tsukamurella spumae</name>
    <dbReference type="NCBI Taxonomy" id="44753"/>
    <lineage>
        <taxon>Bacteria</taxon>
        <taxon>Bacillati</taxon>
        <taxon>Actinomycetota</taxon>
        <taxon>Actinomycetes</taxon>
        <taxon>Mycobacteriales</taxon>
        <taxon>Tsukamurellaceae</taxon>
        <taxon>Tsukamurella</taxon>
    </lineage>
</organism>
<dbReference type="Proteomes" id="UP000582646">
    <property type="component" value="Unassembled WGS sequence"/>
</dbReference>
<evidence type="ECO:0000313" key="2">
    <source>
        <dbReference type="Proteomes" id="UP000582646"/>
    </source>
</evidence>
<evidence type="ECO:0000313" key="1">
    <source>
        <dbReference type="EMBL" id="NKY16835.1"/>
    </source>
</evidence>
<gene>
    <name evidence="1" type="ORF">HF999_00355</name>
</gene>
<name>A0A846WX37_9ACTN</name>
<dbReference type="AlphaFoldDB" id="A0A846WX37"/>
<keyword evidence="2" id="KW-1185">Reference proteome</keyword>
<dbReference type="RefSeq" id="WP_168543959.1">
    <property type="nucleotide sequence ID" value="NZ_BAAAKS010000031.1"/>
</dbReference>
<proteinExistence type="predicted"/>
<sequence length="170" mass="18685">MGEFHQFYVSLGPQDDGAPDRVRAALAEVFRWGDPANAASADEYADAAVRAALAGEDDRLGMEFAMLGGENSCAYSMQDMRPPECPECTAEDPLEYIPEWYHTGVEPPLTCWNCGFTAPAGDWNGDTFPVISSCGIHLIDYGWIEGAEPELHQRLLALIGPRPRYRCGKL</sequence>
<reference evidence="1 2" key="1">
    <citation type="submission" date="2020-04" db="EMBL/GenBank/DDBJ databases">
        <title>MicrobeNet Type strains.</title>
        <authorList>
            <person name="Nicholson A.C."/>
        </authorList>
    </citation>
    <scope>NUCLEOTIDE SEQUENCE [LARGE SCALE GENOMIC DNA]</scope>
    <source>
        <strain evidence="1 2">DSM 44113</strain>
    </source>
</reference>